<dbReference type="EMBL" id="CM023476">
    <property type="protein sequence ID" value="KAH7941185.1"/>
    <property type="molecule type" value="Genomic_DNA"/>
</dbReference>
<reference evidence="1" key="1">
    <citation type="submission" date="2020-05" db="EMBL/GenBank/DDBJ databases">
        <title>Large-scale comparative analyses of tick genomes elucidate their genetic diversity and vector capacities.</title>
        <authorList>
            <person name="Jia N."/>
            <person name="Wang J."/>
            <person name="Shi W."/>
            <person name="Du L."/>
            <person name="Sun Y."/>
            <person name="Zhan W."/>
            <person name="Jiang J."/>
            <person name="Wang Q."/>
            <person name="Zhang B."/>
            <person name="Ji P."/>
            <person name="Sakyi L.B."/>
            <person name="Cui X."/>
            <person name="Yuan T."/>
            <person name="Jiang B."/>
            <person name="Yang W."/>
            <person name="Lam T.T.-Y."/>
            <person name="Chang Q."/>
            <person name="Ding S."/>
            <person name="Wang X."/>
            <person name="Zhu J."/>
            <person name="Ruan X."/>
            <person name="Zhao L."/>
            <person name="Wei J."/>
            <person name="Que T."/>
            <person name="Du C."/>
            <person name="Cheng J."/>
            <person name="Dai P."/>
            <person name="Han X."/>
            <person name="Huang E."/>
            <person name="Gao Y."/>
            <person name="Liu J."/>
            <person name="Shao H."/>
            <person name="Ye R."/>
            <person name="Li L."/>
            <person name="Wei W."/>
            <person name="Wang X."/>
            <person name="Wang C."/>
            <person name="Yang T."/>
            <person name="Huo Q."/>
            <person name="Li W."/>
            <person name="Guo W."/>
            <person name="Chen H."/>
            <person name="Zhou L."/>
            <person name="Ni X."/>
            <person name="Tian J."/>
            <person name="Zhou Y."/>
            <person name="Sheng Y."/>
            <person name="Liu T."/>
            <person name="Pan Y."/>
            <person name="Xia L."/>
            <person name="Li J."/>
            <person name="Zhao F."/>
            <person name="Cao W."/>
        </authorList>
    </citation>
    <scope>NUCLEOTIDE SEQUENCE</scope>
    <source>
        <strain evidence="1">Dsil-2018</strain>
    </source>
</reference>
<proteinExistence type="predicted"/>
<name>A0ACB8CEI7_DERSI</name>
<keyword evidence="2" id="KW-1185">Reference proteome</keyword>
<evidence type="ECO:0000313" key="1">
    <source>
        <dbReference type="EMBL" id="KAH7941185.1"/>
    </source>
</evidence>
<comment type="caution">
    <text evidence="1">The sequence shown here is derived from an EMBL/GenBank/DDBJ whole genome shotgun (WGS) entry which is preliminary data.</text>
</comment>
<accession>A0ACB8CEI7</accession>
<protein>
    <submittedName>
        <fullName evidence="1">Uncharacterized protein</fullName>
    </submittedName>
</protein>
<dbReference type="Proteomes" id="UP000821865">
    <property type="component" value="Chromosome 7"/>
</dbReference>
<gene>
    <name evidence="1" type="ORF">HPB49_010815</name>
</gene>
<sequence length="139" mass="15675">MAYRLESSIHVPYGRVVIRRDSEPTISPTNKNALWKSNNTTTLWLVSNCVNHIRREQFVAELGQYVDVDACGSCSLYKCAKSRGSACYKHFERAYFFRLAFENSICADYATEKLSNALKYAIVTVGLGGTNYSQIARRG</sequence>
<evidence type="ECO:0000313" key="2">
    <source>
        <dbReference type="Proteomes" id="UP000821865"/>
    </source>
</evidence>
<organism evidence="1 2">
    <name type="scientific">Dermacentor silvarum</name>
    <name type="common">Tick</name>
    <dbReference type="NCBI Taxonomy" id="543639"/>
    <lineage>
        <taxon>Eukaryota</taxon>
        <taxon>Metazoa</taxon>
        <taxon>Ecdysozoa</taxon>
        <taxon>Arthropoda</taxon>
        <taxon>Chelicerata</taxon>
        <taxon>Arachnida</taxon>
        <taxon>Acari</taxon>
        <taxon>Parasitiformes</taxon>
        <taxon>Ixodida</taxon>
        <taxon>Ixodoidea</taxon>
        <taxon>Ixodidae</taxon>
        <taxon>Rhipicephalinae</taxon>
        <taxon>Dermacentor</taxon>
    </lineage>
</organism>